<evidence type="ECO:0000313" key="12">
    <source>
        <dbReference type="WBParaSite" id="TREG1_56520.1"/>
    </source>
</evidence>
<name>A0AA85JZF0_TRIRE</name>
<dbReference type="GO" id="GO:0003730">
    <property type="term" value="F:mRNA 3'-UTR binding"/>
    <property type="evidence" value="ECO:0007669"/>
    <property type="project" value="TreeGrafter"/>
</dbReference>
<accession>A0AA85JZF0</accession>
<feature type="compositionally biased region" description="Low complexity" evidence="9">
    <location>
        <begin position="679"/>
        <end position="694"/>
    </location>
</feature>
<dbReference type="AlphaFoldDB" id="A0AA85JZF0"/>
<dbReference type="Gene3D" id="3.30.70.330">
    <property type="match status" value="1"/>
</dbReference>
<keyword evidence="4" id="KW-0221">Differentiation</keyword>
<keyword evidence="11" id="KW-1185">Reference proteome</keyword>
<feature type="region of interest" description="Disordered" evidence="9">
    <location>
        <begin position="794"/>
        <end position="854"/>
    </location>
</feature>
<dbReference type="GO" id="GO:0045948">
    <property type="term" value="P:positive regulation of translational initiation"/>
    <property type="evidence" value="ECO:0007669"/>
    <property type="project" value="TreeGrafter"/>
</dbReference>
<feature type="domain" description="RRM" evidence="10">
    <location>
        <begin position="57"/>
        <end position="136"/>
    </location>
</feature>
<dbReference type="PROSITE" id="PS50102">
    <property type="entry name" value="RRM"/>
    <property type="match status" value="1"/>
</dbReference>
<keyword evidence="5" id="KW-0810">Translation regulation</keyword>
<evidence type="ECO:0000313" key="11">
    <source>
        <dbReference type="Proteomes" id="UP000050795"/>
    </source>
</evidence>
<keyword evidence="3" id="KW-0963">Cytoplasm</keyword>
<dbReference type="InterPro" id="IPR035979">
    <property type="entry name" value="RBD_domain_sf"/>
</dbReference>
<dbReference type="GO" id="GO:0051321">
    <property type="term" value="P:meiotic cell cycle"/>
    <property type="evidence" value="ECO:0007669"/>
    <property type="project" value="UniProtKB-ARBA"/>
</dbReference>
<evidence type="ECO:0000256" key="7">
    <source>
        <dbReference type="ARBA" id="ARBA00022884"/>
    </source>
</evidence>
<dbReference type="FunFam" id="3.30.70.330:FF:000167">
    <property type="entry name" value="protein boule-like isoform X1"/>
    <property type="match status" value="1"/>
</dbReference>
<dbReference type="GO" id="GO:0008494">
    <property type="term" value="F:translation activator activity"/>
    <property type="evidence" value="ECO:0007669"/>
    <property type="project" value="TreeGrafter"/>
</dbReference>
<proteinExistence type="predicted"/>
<comment type="subcellular location">
    <subcellularLocation>
        <location evidence="1">Cytoplasm</location>
    </subcellularLocation>
</comment>
<evidence type="ECO:0000256" key="8">
    <source>
        <dbReference type="PROSITE-ProRule" id="PRU00176"/>
    </source>
</evidence>
<dbReference type="GO" id="GO:0005737">
    <property type="term" value="C:cytoplasm"/>
    <property type="evidence" value="ECO:0007669"/>
    <property type="project" value="UniProtKB-SubCell"/>
</dbReference>
<evidence type="ECO:0000256" key="3">
    <source>
        <dbReference type="ARBA" id="ARBA00022490"/>
    </source>
</evidence>
<reference evidence="12" key="2">
    <citation type="submission" date="2023-11" db="UniProtKB">
        <authorList>
            <consortium name="WormBaseParasite"/>
        </authorList>
    </citation>
    <scope>IDENTIFICATION</scope>
</reference>
<reference evidence="11" key="1">
    <citation type="submission" date="2022-06" db="EMBL/GenBank/DDBJ databases">
        <authorList>
            <person name="Berger JAMES D."/>
            <person name="Berger JAMES D."/>
        </authorList>
    </citation>
    <scope>NUCLEOTIDE SEQUENCE [LARGE SCALE GENOMIC DNA]</scope>
</reference>
<dbReference type="Pfam" id="PF00076">
    <property type="entry name" value="RRM_1"/>
    <property type="match status" value="1"/>
</dbReference>
<evidence type="ECO:0000256" key="9">
    <source>
        <dbReference type="SAM" id="MobiDB-lite"/>
    </source>
</evidence>
<evidence type="ECO:0000256" key="4">
    <source>
        <dbReference type="ARBA" id="ARBA00022782"/>
    </source>
</evidence>
<dbReference type="Proteomes" id="UP000050795">
    <property type="component" value="Unassembled WGS sequence"/>
</dbReference>
<evidence type="ECO:0000256" key="2">
    <source>
        <dbReference type="ARBA" id="ARBA00022473"/>
    </source>
</evidence>
<feature type="compositionally biased region" description="Low complexity" evidence="9">
    <location>
        <begin position="10"/>
        <end position="19"/>
    </location>
</feature>
<organism evidence="11 12">
    <name type="scientific">Trichobilharzia regenti</name>
    <name type="common">Nasal bird schistosome</name>
    <dbReference type="NCBI Taxonomy" id="157069"/>
    <lineage>
        <taxon>Eukaryota</taxon>
        <taxon>Metazoa</taxon>
        <taxon>Spiralia</taxon>
        <taxon>Lophotrochozoa</taxon>
        <taxon>Platyhelminthes</taxon>
        <taxon>Trematoda</taxon>
        <taxon>Digenea</taxon>
        <taxon>Strigeidida</taxon>
        <taxon>Schistosomatoidea</taxon>
        <taxon>Schistosomatidae</taxon>
        <taxon>Trichobilharzia</taxon>
    </lineage>
</organism>
<evidence type="ECO:0000256" key="6">
    <source>
        <dbReference type="ARBA" id="ARBA00022871"/>
    </source>
</evidence>
<evidence type="ECO:0000256" key="1">
    <source>
        <dbReference type="ARBA" id="ARBA00004496"/>
    </source>
</evidence>
<dbReference type="InterPro" id="IPR034988">
    <property type="entry name" value="DAZ_BOULE_RRM"/>
</dbReference>
<dbReference type="CDD" id="cd12412">
    <property type="entry name" value="RRM_DAZL_BOULE"/>
    <property type="match status" value="1"/>
</dbReference>
<feature type="compositionally biased region" description="Low complexity" evidence="9">
    <location>
        <begin position="827"/>
        <end position="846"/>
    </location>
</feature>
<dbReference type="WBParaSite" id="TREG1_56520.1">
    <property type="protein sequence ID" value="TREG1_56520.1"/>
    <property type="gene ID" value="TREG1_56520"/>
</dbReference>
<dbReference type="PANTHER" id="PTHR11176:SF57">
    <property type="entry name" value="PROTEIN BOULE"/>
    <property type="match status" value="1"/>
</dbReference>
<dbReference type="GO" id="GO:0007283">
    <property type="term" value="P:spermatogenesis"/>
    <property type="evidence" value="ECO:0007669"/>
    <property type="project" value="UniProtKB-KW"/>
</dbReference>
<dbReference type="SUPFAM" id="SSF54928">
    <property type="entry name" value="RNA-binding domain, RBD"/>
    <property type="match status" value="1"/>
</dbReference>
<dbReference type="InterPro" id="IPR012677">
    <property type="entry name" value="Nucleotide-bd_a/b_plait_sf"/>
</dbReference>
<protein>
    <recommendedName>
        <fullName evidence="10">RRM domain-containing protein</fullName>
    </recommendedName>
</protein>
<keyword evidence="2" id="KW-0217">Developmental protein</keyword>
<dbReference type="InterPro" id="IPR000504">
    <property type="entry name" value="RRM_dom"/>
</dbReference>
<dbReference type="PANTHER" id="PTHR11176">
    <property type="entry name" value="BOULE-RELATED"/>
    <property type="match status" value="1"/>
</dbReference>
<feature type="compositionally biased region" description="Low complexity" evidence="9">
    <location>
        <begin position="703"/>
        <end position="716"/>
    </location>
</feature>
<sequence length="854" mass="95718">MQVISHDKASSSPSSSSPPALSTSQMIITSPVTMTTAIHPGSPGFSLPPKIGTLIPNRIFVGGINSNTTEDELRTFFSTYGVIKDVKIINDKSAQSKGTYGFVTFENQEIAEKIIKNETEALIFKDRKLNIGYAVRKQNVFSKQEMGNTYFLAHNVCPMTTNGLSMFQMCPHECSFVAMNQPAIYYPTTSTALLVPQCTPTIQELNTQLHVKYNTSKPNPQCCFNSNLSNIPFMSYLCTHNMMSGQKPQLITNNIGTTIPEVSPAVIQAMTINSNDQLLNNDFKPTTTNSLTPNVSNQLKNQEMKINELNNCSFTTSSTEASAFTTPSQQKTFPPLTSPSAYSLPTINAYQNQNIPTTKYHPCLYIKPEDTIRWTDVSQNPPPTYLCDTSLTKNYDNDRILVGNTTINAPTSAPSPTTTTTTTKTVTHTDICGTDNPTLSNLPQHWNHLLSQSNQNQNISIFSNQALATQMKSVVKQQQRQSEISSDMFHKRIDIMNSNNSQSESLLMKILPSYYAQNKVGSLLISQNNKNDDYGSVNCTNNSSNHTINTEGHNPLNNLWNIKLDNEDLQGKHQRIMSNKNNTDMRYTKQNDKLYQLGCNTNTRVEIQDANKITSISCMNNFHEEQLAPTDQNVEQNFYNLLKYFEELFGKQIDTNSQVEMDEKRTAIGNTSLQNFHLPNNPSNSNENENSISSHQTCLGDMNLLNENNSNNNNNNNHHHELGEKNSINSKSFLRKTINDTVNIKNKSYLNGSIEKMADNNSKQLTTPKTTNTTTTITMNSYNSYLLRKLNDEASKENQHNQTINGKKDNNRYKKFQPKSNTNPVKTSNISKNINNNNNNGLTLKNPTRSSLKQ</sequence>
<keyword evidence="6" id="KW-0744">Spermatogenesis</keyword>
<evidence type="ECO:0000256" key="5">
    <source>
        <dbReference type="ARBA" id="ARBA00022845"/>
    </source>
</evidence>
<dbReference type="GO" id="GO:0030154">
    <property type="term" value="P:cell differentiation"/>
    <property type="evidence" value="ECO:0007669"/>
    <property type="project" value="UniProtKB-KW"/>
</dbReference>
<feature type="region of interest" description="Disordered" evidence="9">
    <location>
        <begin position="1"/>
        <end position="23"/>
    </location>
</feature>
<feature type="region of interest" description="Disordered" evidence="9">
    <location>
        <begin position="670"/>
        <end position="728"/>
    </location>
</feature>
<dbReference type="GO" id="GO:0070935">
    <property type="term" value="P:3'-UTR-mediated mRNA stabilization"/>
    <property type="evidence" value="ECO:0007669"/>
    <property type="project" value="TreeGrafter"/>
</dbReference>
<keyword evidence="7 8" id="KW-0694">RNA-binding</keyword>
<evidence type="ECO:0000259" key="10">
    <source>
        <dbReference type="PROSITE" id="PS50102"/>
    </source>
</evidence>
<dbReference type="SMART" id="SM00360">
    <property type="entry name" value="RRM"/>
    <property type="match status" value="1"/>
</dbReference>